<organism evidence="1 2">
    <name type="scientific">Bradyrhizobium canariense</name>
    <dbReference type="NCBI Taxonomy" id="255045"/>
    <lineage>
        <taxon>Bacteria</taxon>
        <taxon>Pseudomonadati</taxon>
        <taxon>Pseudomonadota</taxon>
        <taxon>Alphaproteobacteria</taxon>
        <taxon>Hyphomicrobiales</taxon>
        <taxon>Nitrobacteraceae</taxon>
        <taxon>Bradyrhizobium</taxon>
    </lineage>
</organism>
<protein>
    <recommendedName>
        <fullName evidence="3">PSK operon transcription factor</fullName>
    </recommendedName>
</protein>
<evidence type="ECO:0000313" key="2">
    <source>
        <dbReference type="Proteomes" id="UP000193553"/>
    </source>
</evidence>
<evidence type="ECO:0000313" key="1">
    <source>
        <dbReference type="EMBL" id="OSJ06389.1"/>
    </source>
</evidence>
<dbReference type="RefSeq" id="WP_085353162.1">
    <property type="nucleotide sequence ID" value="NZ_JAFBBN010000001.1"/>
</dbReference>
<accession>A0A1X3FR42</accession>
<comment type="caution">
    <text evidence="1">The sequence shown here is derived from an EMBL/GenBank/DDBJ whole genome shotgun (WGS) entry which is preliminary data.</text>
</comment>
<name>A0A1X3FR42_9BRAD</name>
<dbReference type="InterPro" id="IPR011660">
    <property type="entry name" value="VapB-like"/>
</dbReference>
<reference evidence="1 2" key="1">
    <citation type="submission" date="2017-03" db="EMBL/GenBank/DDBJ databases">
        <title>Whole genome sequences of fourteen strains of Bradyrhizobium canariense and one strain of Bradyrhizobium japonicum isolated from Lupinus (Papilionoideae: Genisteae) species in Algeria.</title>
        <authorList>
            <person name="Crovadore J."/>
            <person name="Chekireb D."/>
            <person name="Brachmann A."/>
            <person name="Chablais R."/>
            <person name="Cochard B."/>
            <person name="Lefort F."/>
        </authorList>
    </citation>
    <scope>NUCLEOTIDE SEQUENCE [LARGE SCALE GENOMIC DNA]</scope>
    <source>
        <strain evidence="1 2">UBMA195</strain>
    </source>
</reference>
<proteinExistence type="predicted"/>
<sequence length="80" mass="8872">MNIRSAKVDELAQRLARLTGEDIETALERAIEERLSRVASPAVDRRAALTSFFERTAGLPVLDSRPADEILGYDRFGLPS</sequence>
<gene>
    <name evidence="1" type="ORF">BSZ18_22470</name>
</gene>
<dbReference type="Pfam" id="PF07704">
    <property type="entry name" value="PSK_trans_fac"/>
    <property type="match status" value="1"/>
</dbReference>
<evidence type="ECO:0008006" key="3">
    <source>
        <dbReference type="Google" id="ProtNLM"/>
    </source>
</evidence>
<dbReference type="Proteomes" id="UP000193553">
    <property type="component" value="Unassembled WGS sequence"/>
</dbReference>
<dbReference type="OrthoDB" id="495439at2"/>
<dbReference type="AlphaFoldDB" id="A0A1X3FR42"/>
<dbReference type="EMBL" id="NAFI01000179">
    <property type="protein sequence ID" value="OSJ06389.1"/>
    <property type="molecule type" value="Genomic_DNA"/>
</dbReference>